<dbReference type="InParanoid" id="A8NDY8"/>
<keyword evidence="2" id="KW-1133">Transmembrane helix</keyword>
<feature type="region of interest" description="Disordered" evidence="1">
    <location>
        <begin position="393"/>
        <end position="415"/>
    </location>
</feature>
<proteinExistence type="predicted"/>
<accession>A8NDY8</accession>
<feature type="region of interest" description="Disordered" evidence="1">
    <location>
        <begin position="350"/>
        <end position="374"/>
    </location>
</feature>
<keyword evidence="4" id="KW-1185">Reference proteome</keyword>
<comment type="caution">
    <text evidence="3">The sequence shown here is derived from an EMBL/GenBank/DDBJ whole genome shotgun (WGS) entry which is preliminary data.</text>
</comment>
<evidence type="ECO:0000313" key="3">
    <source>
        <dbReference type="EMBL" id="EAU88928.2"/>
    </source>
</evidence>
<dbReference type="RefSeq" id="XP_001832898.2">
    <property type="nucleotide sequence ID" value="XM_001832846.2"/>
</dbReference>
<feature type="region of interest" description="Disordered" evidence="1">
    <location>
        <begin position="1"/>
        <end position="29"/>
    </location>
</feature>
<dbReference type="Proteomes" id="UP000001861">
    <property type="component" value="Unassembled WGS sequence"/>
</dbReference>
<dbReference type="EMBL" id="AACS02000002">
    <property type="protein sequence ID" value="EAU88928.2"/>
    <property type="molecule type" value="Genomic_DNA"/>
</dbReference>
<feature type="region of interest" description="Disordered" evidence="1">
    <location>
        <begin position="238"/>
        <end position="310"/>
    </location>
</feature>
<sequence>MTISLGPGSQLLVQGTAPPLPPGRGEAEPPFWTCAIDGRTIPASPGPLPGLHRWPLCGLPQELPEGDHVFTIDVDRSAQGSTFYVDQITYFPLEDVRDTLSNPVVIIDIDDPAVEYLRGRWSTDQGNARWSTDPDARIRVNFTGTKANWVGRVLRADSQGDSSGTYVVDGQDPVPFRIRGARPGEERVFGGILFETERLPMGAHTLDVAWEGGNAPFTFDELLVQDGSIMAEAISVAPSNSVGSSPVDPAPVESTLAGSSSSSTSLHPNSTSQTGEHESSQPRSASQPLISTDPSAIPKPSTITQTDTDNEGNQQIIGAIVGGTLGGVALLCLTILLVYFMMARHKAKTEEPHLNQTSNSGTRPALQSPGSLSHAQISPLSIEIGSTVAYHRKGSRVTTTPESSSSLGAPTMAQRSAQRIIVHHEDSGARMEQPVALHVPPAYTP</sequence>
<evidence type="ECO:0000256" key="1">
    <source>
        <dbReference type="SAM" id="MobiDB-lite"/>
    </source>
</evidence>
<keyword evidence="2" id="KW-0812">Transmembrane</keyword>
<dbReference type="OrthoDB" id="3052647at2759"/>
<dbReference type="OMA" id="RIIVHHE"/>
<feature type="compositionally biased region" description="Polar residues" evidence="1">
    <location>
        <begin position="281"/>
        <end position="294"/>
    </location>
</feature>
<dbReference type="HOGENOM" id="CLU_526766_0_0_1"/>
<evidence type="ECO:0000256" key="2">
    <source>
        <dbReference type="SAM" id="Phobius"/>
    </source>
</evidence>
<feature type="compositionally biased region" description="Polar residues" evidence="1">
    <location>
        <begin position="396"/>
        <end position="415"/>
    </location>
</feature>
<dbReference type="AlphaFoldDB" id="A8NDY8"/>
<feature type="compositionally biased region" description="Low complexity" evidence="1">
    <location>
        <begin position="254"/>
        <end position="272"/>
    </location>
</feature>
<name>A8NDY8_COPC7</name>
<protein>
    <submittedName>
        <fullName evidence="3">Uncharacterized protein</fullName>
    </submittedName>
</protein>
<reference evidence="3 4" key="1">
    <citation type="journal article" date="2010" name="Proc. Natl. Acad. Sci. U.S.A.">
        <title>Insights into evolution of multicellular fungi from the assembled chromosomes of the mushroom Coprinopsis cinerea (Coprinus cinereus).</title>
        <authorList>
            <person name="Stajich J.E."/>
            <person name="Wilke S.K."/>
            <person name="Ahren D."/>
            <person name="Au C.H."/>
            <person name="Birren B.W."/>
            <person name="Borodovsky M."/>
            <person name="Burns C."/>
            <person name="Canback B."/>
            <person name="Casselton L.A."/>
            <person name="Cheng C.K."/>
            <person name="Deng J."/>
            <person name="Dietrich F.S."/>
            <person name="Fargo D.C."/>
            <person name="Farman M.L."/>
            <person name="Gathman A.C."/>
            <person name="Goldberg J."/>
            <person name="Guigo R."/>
            <person name="Hoegger P.J."/>
            <person name="Hooker J.B."/>
            <person name="Huggins A."/>
            <person name="James T.Y."/>
            <person name="Kamada T."/>
            <person name="Kilaru S."/>
            <person name="Kodira C."/>
            <person name="Kues U."/>
            <person name="Kupfer D."/>
            <person name="Kwan H.S."/>
            <person name="Lomsadze A."/>
            <person name="Li W."/>
            <person name="Lilly W.W."/>
            <person name="Ma L.J."/>
            <person name="Mackey A.J."/>
            <person name="Manning G."/>
            <person name="Martin F."/>
            <person name="Muraguchi H."/>
            <person name="Natvig D.O."/>
            <person name="Palmerini H."/>
            <person name="Ramesh M.A."/>
            <person name="Rehmeyer C.J."/>
            <person name="Roe B.A."/>
            <person name="Shenoy N."/>
            <person name="Stanke M."/>
            <person name="Ter-Hovhannisyan V."/>
            <person name="Tunlid A."/>
            <person name="Velagapudi R."/>
            <person name="Vision T.J."/>
            <person name="Zeng Q."/>
            <person name="Zolan M.E."/>
            <person name="Pukkila P.J."/>
        </authorList>
    </citation>
    <scope>NUCLEOTIDE SEQUENCE [LARGE SCALE GENOMIC DNA]</scope>
    <source>
        <strain evidence="4">Okayama-7 / 130 / ATCC MYA-4618 / FGSC 9003</strain>
    </source>
</reference>
<feature type="transmembrane region" description="Helical" evidence="2">
    <location>
        <begin position="316"/>
        <end position="340"/>
    </location>
</feature>
<organism evidence="3 4">
    <name type="scientific">Coprinopsis cinerea (strain Okayama-7 / 130 / ATCC MYA-4618 / FGSC 9003)</name>
    <name type="common">Inky cap fungus</name>
    <name type="synonym">Hormographiella aspergillata</name>
    <dbReference type="NCBI Taxonomy" id="240176"/>
    <lineage>
        <taxon>Eukaryota</taxon>
        <taxon>Fungi</taxon>
        <taxon>Dikarya</taxon>
        <taxon>Basidiomycota</taxon>
        <taxon>Agaricomycotina</taxon>
        <taxon>Agaricomycetes</taxon>
        <taxon>Agaricomycetidae</taxon>
        <taxon>Agaricales</taxon>
        <taxon>Agaricineae</taxon>
        <taxon>Psathyrellaceae</taxon>
        <taxon>Coprinopsis</taxon>
    </lineage>
</organism>
<dbReference type="GeneID" id="6009389"/>
<gene>
    <name evidence="3" type="ORF">CC1G_10574</name>
</gene>
<feature type="compositionally biased region" description="Polar residues" evidence="1">
    <location>
        <begin position="301"/>
        <end position="310"/>
    </location>
</feature>
<dbReference type="Gene3D" id="2.60.120.260">
    <property type="entry name" value="Galactose-binding domain-like"/>
    <property type="match status" value="1"/>
</dbReference>
<evidence type="ECO:0000313" key="4">
    <source>
        <dbReference type="Proteomes" id="UP000001861"/>
    </source>
</evidence>
<dbReference type="KEGG" id="cci:CC1G_10574"/>
<dbReference type="VEuPathDB" id="FungiDB:CC1G_10574"/>
<keyword evidence="2" id="KW-0472">Membrane</keyword>